<evidence type="ECO:0000256" key="2">
    <source>
        <dbReference type="SAM" id="MobiDB-lite"/>
    </source>
</evidence>
<evidence type="ECO:0000313" key="3">
    <source>
        <dbReference type="EMBL" id="RPA76356.1"/>
    </source>
</evidence>
<feature type="region of interest" description="Disordered" evidence="2">
    <location>
        <begin position="379"/>
        <end position="404"/>
    </location>
</feature>
<gene>
    <name evidence="3" type="ORF">BJ508DRAFT_9819</name>
</gene>
<dbReference type="EMBL" id="ML119746">
    <property type="protein sequence ID" value="RPA76356.1"/>
    <property type="molecule type" value="Genomic_DNA"/>
</dbReference>
<dbReference type="Pfam" id="PF12511">
    <property type="entry name" value="DUF3716"/>
    <property type="match status" value="1"/>
</dbReference>
<proteinExistence type="predicted"/>
<dbReference type="AlphaFoldDB" id="A0A3N4HTK1"/>
<keyword evidence="1" id="KW-0175">Coiled coil</keyword>
<protein>
    <submittedName>
        <fullName evidence="3">Uncharacterized protein</fullName>
    </submittedName>
</protein>
<organism evidence="3 4">
    <name type="scientific">Ascobolus immersus RN42</name>
    <dbReference type="NCBI Taxonomy" id="1160509"/>
    <lineage>
        <taxon>Eukaryota</taxon>
        <taxon>Fungi</taxon>
        <taxon>Dikarya</taxon>
        <taxon>Ascomycota</taxon>
        <taxon>Pezizomycotina</taxon>
        <taxon>Pezizomycetes</taxon>
        <taxon>Pezizales</taxon>
        <taxon>Ascobolaceae</taxon>
        <taxon>Ascobolus</taxon>
    </lineage>
</organism>
<keyword evidence="4" id="KW-1185">Reference proteome</keyword>
<reference evidence="3 4" key="1">
    <citation type="journal article" date="2018" name="Nat. Ecol. Evol.">
        <title>Pezizomycetes genomes reveal the molecular basis of ectomycorrhizal truffle lifestyle.</title>
        <authorList>
            <person name="Murat C."/>
            <person name="Payen T."/>
            <person name="Noel B."/>
            <person name="Kuo A."/>
            <person name="Morin E."/>
            <person name="Chen J."/>
            <person name="Kohler A."/>
            <person name="Krizsan K."/>
            <person name="Balestrini R."/>
            <person name="Da Silva C."/>
            <person name="Montanini B."/>
            <person name="Hainaut M."/>
            <person name="Levati E."/>
            <person name="Barry K.W."/>
            <person name="Belfiori B."/>
            <person name="Cichocki N."/>
            <person name="Clum A."/>
            <person name="Dockter R.B."/>
            <person name="Fauchery L."/>
            <person name="Guy J."/>
            <person name="Iotti M."/>
            <person name="Le Tacon F."/>
            <person name="Lindquist E.A."/>
            <person name="Lipzen A."/>
            <person name="Malagnac F."/>
            <person name="Mello A."/>
            <person name="Molinier V."/>
            <person name="Miyauchi S."/>
            <person name="Poulain J."/>
            <person name="Riccioni C."/>
            <person name="Rubini A."/>
            <person name="Sitrit Y."/>
            <person name="Splivallo R."/>
            <person name="Traeger S."/>
            <person name="Wang M."/>
            <person name="Zifcakova L."/>
            <person name="Wipf D."/>
            <person name="Zambonelli A."/>
            <person name="Paolocci F."/>
            <person name="Nowrousian M."/>
            <person name="Ottonello S."/>
            <person name="Baldrian P."/>
            <person name="Spatafora J.W."/>
            <person name="Henrissat B."/>
            <person name="Nagy L.G."/>
            <person name="Aury J.M."/>
            <person name="Wincker P."/>
            <person name="Grigoriev I.V."/>
            <person name="Bonfante P."/>
            <person name="Martin F.M."/>
        </authorList>
    </citation>
    <scope>NUCLEOTIDE SEQUENCE [LARGE SCALE GENOMIC DNA]</scope>
    <source>
        <strain evidence="3 4">RN42</strain>
    </source>
</reference>
<evidence type="ECO:0000313" key="4">
    <source>
        <dbReference type="Proteomes" id="UP000275078"/>
    </source>
</evidence>
<sequence length="573" mass="64075">MCCQQLWDNADIEKYQDEPRVWQSAIKRPRARPQELFFLSTKSIVNRSDHLQRYSFSNSTTSSTSNAELYSTSQRTIQLTSDERRKRQPLLIPALGIRHKPSSFIPFPSTQSTMSHPQADASGVAQPYQQAETSGQDNEFPFYDYEASSQQFEEFEQNLVSEGLRPDSYFSENINSTATQHFSESLSTSSERSGLETRLDSTVLANSYPDIDAANNAVSQYRLNAMQWNAVVIQLDIANAIDRLERDIKTLSEKVKAEGLEAGTTTGGASELSITNNDSAPETTVLTAARRRLDDALSLLENERLRSGYLQKQVVGLAETENRKTQEAAVKWLKTEAGNIVRDSMLPASIGGKKRIASISPSDMEIRANSIAAQVAKKRKRGVSRERSASPKTVEAEDPEDCYEERPVHGSLPLLADTSNPQSLLVHRCYETSGTSYRYRIPDVVAQKIRETRGTWAQCQIFPFRENLNQSSPRISDLFDEIFGGSLSEPSFFRTGQHASAFNTFLQTHFVARAGKECSRCRAGSGPFAVCAYAYDPTLNRNARCANCLWLKDPKCTGFVSAEDGRERKRGRE</sequence>
<dbReference type="Proteomes" id="UP000275078">
    <property type="component" value="Unassembled WGS sequence"/>
</dbReference>
<feature type="coiled-coil region" evidence="1">
    <location>
        <begin position="234"/>
        <end position="261"/>
    </location>
</feature>
<evidence type="ECO:0000256" key="1">
    <source>
        <dbReference type="SAM" id="Coils"/>
    </source>
</evidence>
<name>A0A3N4HTK1_ASCIM</name>
<accession>A0A3N4HTK1</accession>
<dbReference type="InterPro" id="IPR022190">
    <property type="entry name" value="DUF3716"/>
</dbReference>